<sequence>MPAAGAQRAMPQGAGASMGDLDTRILGGEGIGGTTGRLLGENMQVINQIRHNLAQCKVQENLDLFRHVRDNVMGINNSMTTMRGMMSHMPPLPVQLNEQLANVVLGALANGLSGPPNGLGGGNPPGMMGPGGGNPNVMAPPGGGGVQHLSGGGGQLPAARQMSR</sequence>
<dbReference type="PANTHER" id="PTHR14000">
    <property type="entry name" value="FINGER CCCH DOMAIN PROTEIN, PUTATIVE (DUF3755)-RELATED"/>
    <property type="match status" value="1"/>
</dbReference>
<feature type="region of interest" description="Disordered" evidence="1">
    <location>
        <begin position="1"/>
        <end position="21"/>
    </location>
</feature>
<proteinExistence type="predicted"/>
<dbReference type="Pfam" id="PF12579">
    <property type="entry name" value="DUF3755"/>
    <property type="match status" value="1"/>
</dbReference>
<protein>
    <submittedName>
        <fullName evidence="2">Uncharacterized protein</fullName>
    </submittedName>
</protein>
<gene>
    <name evidence="2" type="ORF">PCOL08062_LOCUS2526</name>
</gene>
<reference evidence="2" key="1">
    <citation type="submission" date="2021-01" db="EMBL/GenBank/DDBJ databases">
        <authorList>
            <person name="Corre E."/>
            <person name="Pelletier E."/>
            <person name="Niang G."/>
            <person name="Scheremetjew M."/>
            <person name="Finn R."/>
            <person name="Kale V."/>
            <person name="Holt S."/>
            <person name="Cochrane G."/>
            <person name="Meng A."/>
            <person name="Brown T."/>
            <person name="Cohen L."/>
        </authorList>
    </citation>
    <scope>NUCLEOTIDE SEQUENCE</scope>
    <source>
        <strain evidence="2">CCMP1413</strain>
    </source>
</reference>
<dbReference type="InterPro" id="IPR022228">
    <property type="entry name" value="DUF3755"/>
</dbReference>
<dbReference type="AlphaFoldDB" id="A0A7R9TDE6"/>
<organism evidence="2">
    <name type="scientific">Prasinoderma coloniale</name>
    <dbReference type="NCBI Taxonomy" id="156133"/>
    <lineage>
        <taxon>Eukaryota</taxon>
        <taxon>Viridiplantae</taxon>
        <taxon>Prasinodermophyta</taxon>
        <taxon>Prasinodermophyceae</taxon>
        <taxon>Prasinodermales</taxon>
        <taxon>Prasinodermaceae</taxon>
        <taxon>Prasinoderma</taxon>
    </lineage>
</organism>
<feature type="compositionally biased region" description="Gly residues" evidence="1">
    <location>
        <begin position="141"/>
        <end position="155"/>
    </location>
</feature>
<feature type="compositionally biased region" description="Gly residues" evidence="1">
    <location>
        <begin position="117"/>
        <end position="134"/>
    </location>
</feature>
<feature type="region of interest" description="Disordered" evidence="1">
    <location>
        <begin position="115"/>
        <end position="164"/>
    </location>
</feature>
<evidence type="ECO:0000256" key="1">
    <source>
        <dbReference type="SAM" id="MobiDB-lite"/>
    </source>
</evidence>
<dbReference type="PANTHER" id="PTHR14000:SF1">
    <property type="entry name" value="HISTONE H2A DEUBIQUITINASE (DUF3755)"/>
    <property type="match status" value="1"/>
</dbReference>
<evidence type="ECO:0000313" key="2">
    <source>
        <dbReference type="EMBL" id="CAD8232448.1"/>
    </source>
</evidence>
<accession>A0A7R9TDE6</accession>
<name>A0A7R9TDE6_9VIRI</name>
<dbReference type="EMBL" id="HBDZ01003219">
    <property type="protein sequence ID" value="CAD8232448.1"/>
    <property type="molecule type" value="Transcribed_RNA"/>
</dbReference>